<proteinExistence type="predicted"/>
<accession>A0AAV4NGT3</accession>
<protein>
    <submittedName>
        <fullName evidence="1">Uncharacterized protein</fullName>
    </submittedName>
</protein>
<sequence length="83" mass="9418">MISMTSIEAGMGQGAFSDESGFLLKEQLPWPILLQIYHQFVWEIVSVRIGHSPTIMIDKLCHRCECCISVSHLISVRLNTQQD</sequence>
<comment type="caution">
    <text evidence="1">The sequence shown here is derived from an EMBL/GenBank/DDBJ whole genome shotgun (WGS) entry which is preliminary data.</text>
</comment>
<dbReference type="AlphaFoldDB" id="A0AAV4NGT3"/>
<reference evidence="1 2" key="1">
    <citation type="submission" date="2021-06" db="EMBL/GenBank/DDBJ databases">
        <title>Caerostris extrusa draft genome.</title>
        <authorList>
            <person name="Kono N."/>
            <person name="Arakawa K."/>
        </authorList>
    </citation>
    <scope>NUCLEOTIDE SEQUENCE [LARGE SCALE GENOMIC DNA]</scope>
</reference>
<name>A0AAV4NGT3_CAEEX</name>
<organism evidence="1 2">
    <name type="scientific">Caerostris extrusa</name>
    <name type="common">Bark spider</name>
    <name type="synonym">Caerostris bankana</name>
    <dbReference type="NCBI Taxonomy" id="172846"/>
    <lineage>
        <taxon>Eukaryota</taxon>
        <taxon>Metazoa</taxon>
        <taxon>Ecdysozoa</taxon>
        <taxon>Arthropoda</taxon>
        <taxon>Chelicerata</taxon>
        <taxon>Arachnida</taxon>
        <taxon>Araneae</taxon>
        <taxon>Araneomorphae</taxon>
        <taxon>Entelegynae</taxon>
        <taxon>Araneoidea</taxon>
        <taxon>Araneidae</taxon>
        <taxon>Caerostris</taxon>
    </lineage>
</organism>
<evidence type="ECO:0000313" key="2">
    <source>
        <dbReference type="Proteomes" id="UP001054945"/>
    </source>
</evidence>
<evidence type="ECO:0000313" key="1">
    <source>
        <dbReference type="EMBL" id="GIX82649.1"/>
    </source>
</evidence>
<gene>
    <name evidence="1" type="ORF">CEXT_147001</name>
</gene>
<dbReference type="EMBL" id="BPLR01003258">
    <property type="protein sequence ID" value="GIX82649.1"/>
    <property type="molecule type" value="Genomic_DNA"/>
</dbReference>
<dbReference type="Proteomes" id="UP001054945">
    <property type="component" value="Unassembled WGS sequence"/>
</dbReference>
<keyword evidence="2" id="KW-1185">Reference proteome</keyword>